<dbReference type="SUPFAM" id="SSF52540">
    <property type="entry name" value="P-loop containing nucleoside triphosphate hydrolases"/>
    <property type="match status" value="1"/>
</dbReference>
<gene>
    <name evidence="3" type="ORF">PV399_13775</name>
</gene>
<evidence type="ECO:0000313" key="3">
    <source>
        <dbReference type="EMBL" id="MDX2960777.1"/>
    </source>
</evidence>
<protein>
    <submittedName>
        <fullName evidence="3">NB-ARC domain-containing protein</fullName>
    </submittedName>
</protein>
<dbReference type="EMBL" id="JARAWC010000008">
    <property type="protein sequence ID" value="MDX2960777.1"/>
    <property type="molecule type" value="Genomic_DNA"/>
</dbReference>
<sequence length="1195" mass="129881">MSGTLDPFGIEGGYGMGGTDTARGMGFQTACALLQLICAPEHFPEADTFRVEGADEAIDFEVRDAQGQPLLLAQAKTRIEPGSWSGRELIRLTRRWGEADPDGTAILRFLSDAPVDKTGAAVRDAATRARSEPDPDRWLAECTSLRMPVPLTTEDHALLRRLEIATRIGSSEQILHEARMELLQRSPASMATEVDSTVNALFVELFQRSGDRRLPRRTIRLDELPRLLHGRRTAFGTRTDMWPRPSHALFRSVPSTSGARGRNQELTALHKRFEGEPGTGSVTVVVSGLGGIGKSSLARLYIHQHRNRYNFVWWIPSDTREDVLAAYRRMLGEDRQEAEPATEVEILAQVACRLTHLGTRLLLVYDNVADRGQLRALLPAYEGAHVLITTRDSAWAASEGGLVVERMTTEEATVWAGERLPNVTSSEVSALVDAVEGIPLGIAQAIGYIAATHCPVPVYLAELANCGARLFDDDGFVPLDYREGMTLTATVTLSVEKVIAQSLRSPEGSERRLAAELLVRCCLLAPDSIPLHLATLGLPTGTAVYGAVAELRRFSLVDSRDGMLAIRRIVQEIVRTLLDSEAVHMMQGRFQHELVKQLVECQKQSAWAEAATLIEHSVHVAHHVLGSGHADSDTVALLANVAGAISNVQGDLTRSERLLREALEFLDHASDTAIDDPVYRRGATTATLAQSLLNQCRFNEAMEAARTAWQLLEGADELTAGHVEHLLLAHSAEMRAAVATDRFADIARANARLETVLRHEIVLPSTALGFRLDQVQVLVWIQNWGDAAMAIDHARRVAPEEAERSVKLRFLDAIVKASTGCLEEALAITARIPRPSELAAVALVRTHADDLVEVAHALMVGSDHQHEKGVSTDTWILRAAESLIDQAEALLRAHTEAGPGILATLVHRRAILAWTRHLLGHPVEEPDLHRTLMRKALDLFEEAGEEHVPLAVNARQFLELLAQDSDDEPSETASADGPPHIRLAPSAGSGPYPVSEFPWRMSVALARNAPAEARSLYGLLGASSYHLSGQPAPSPAFLTLAFAVALRSLGTTCRLIPTTLQMIHPDGTPLDLPDWQSPPLAAPTGEIRGHVTIWCEGAGRLVDPALLLGQSQFAPDAAERKVLRGPVVFPAPGLDSLLGISPATHREEYLLAYVFRPDWEGRLAEVLAGLDSTAVADFAQVLVSSAALAISAQDG</sequence>
<dbReference type="Gene3D" id="3.40.50.300">
    <property type="entry name" value="P-loop containing nucleotide triphosphate hydrolases"/>
    <property type="match status" value="1"/>
</dbReference>
<dbReference type="PANTHER" id="PTHR35205:SF1">
    <property type="entry name" value="ZU5 DOMAIN-CONTAINING PROTEIN"/>
    <property type="match status" value="1"/>
</dbReference>
<dbReference type="PANTHER" id="PTHR35205">
    <property type="entry name" value="NB-ARC AND TPR DOMAIN PROTEIN"/>
    <property type="match status" value="1"/>
</dbReference>
<proteinExistence type="predicted"/>
<evidence type="ECO:0000259" key="2">
    <source>
        <dbReference type="Pfam" id="PF00931"/>
    </source>
</evidence>
<dbReference type="InterPro" id="IPR002182">
    <property type="entry name" value="NB-ARC"/>
</dbReference>
<dbReference type="GeneID" id="69810408"/>
<dbReference type="InterPro" id="IPR027417">
    <property type="entry name" value="P-loop_NTPase"/>
</dbReference>
<dbReference type="RefSeq" id="WP_010350598.1">
    <property type="nucleotide sequence ID" value="NZ_BCML01000093.1"/>
</dbReference>
<name>A0AAP6B9R7_9ACTN</name>
<dbReference type="GO" id="GO:0043531">
    <property type="term" value="F:ADP binding"/>
    <property type="evidence" value="ECO:0007669"/>
    <property type="project" value="InterPro"/>
</dbReference>
<dbReference type="AlphaFoldDB" id="A0AAP6B9R7"/>
<comment type="caution">
    <text evidence="3">The sequence shown here is derived from an EMBL/GenBank/DDBJ whole genome shotgun (WGS) entry which is preliminary data.</text>
</comment>
<feature type="domain" description="NB-ARC" evidence="2">
    <location>
        <begin position="269"/>
        <end position="400"/>
    </location>
</feature>
<evidence type="ECO:0000256" key="1">
    <source>
        <dbReference type="SAM" id="MobiDB-lite"/>
    </source>
</evidence>
<organism evidence="3 4">
    <name type="scientific">Streptomyces acidiscabies</name>
    <dbReference type="NCBI Taxonomy" id="42234"/>
    <lineage>
        <taxon>Bacteria</taxon>
        <taxon>Bacillati</taxon>
        <taxon>Actinomycetota</taxon>
        <taxon>Actinomycetes</taxon>
        <taxon>Kitasatosporales</taxon>
        <taxon>Streptomycetaceae</taxon>
        <taxon>Streptomyces</taxon>
    </lineage>
</organism>
<dbReference type="Proteomes" id="UP001282288">
    <property type="component" value="Unassembled WGS sequence"/>
</dbReference>
<dbReference type="Pfam" id="PF00931">
    <property type="entry name" value="NB-ARC"/>
    <property type="match status" value="1"/>
</dbReference>
<dbReference type="InterPro" id="IPR011990">
    <property type="entry name" value="TPR-like_helical_dom_sf"/>
</dbReference>
<dbReference type="Gene3D" id="1.25.40.10">
    <property type="entry name" value="Tetratricopeptide repeat domain"/>
    <property type="match status" value="1"/>
</dbReference>
<accession>A0AAP6B9R7</accession>
<feature type="region of interest" description="Disordered" evidence="1">
    <location>
        <begin position="965"/>
        <end position="987"/>
    </location>
</feature>
<evidence type="ECO:0000313" key="4">
    <source>
        <dbReference type="Proteomes" id="UP001282288"/>
    </source>
</evidence>
<reference evidence="3" key="1">
    <citation type="journal article" date="2023" name="Microb. Genom.">
        <title>Mesoterricola silvestris gen. nov., sp. nov., Mesoterricola sediminis sp. nov., Geothrix oryzae sp. nov., Geothrix edaphica sp. nov., Geothrix rubra sp. nov., and Geothrix limicola sp. nov., six novel members of Acidobacteriota isolated from soils.</title>
        <authorList>
            <person name="Weisberg A.J."/>
            <person name="Pearce E."/>
            <person name="Kramer C.G."/>
            <person name="Chang J.H."/>
            <person name="Clarke C.R."/>
        </authorList>
    </citation>
    <scope>NUCLEOTIDE SEQUENCE</scope>
    <source>
        <strain evidence="3">NRRL_B-16521</strain>
    </source>
</reference>